<dbReference type="RefSeq" id="XP_014678797.1">
    <property type="nucleotide sequence ID" value="XM_014823311.1"/>
</dbReference>
<evidence type="ECO:0000256" key="1">
    <source>
        <dbReference type="SAM" id="MobiDB-lite"/>
    </source>
</evidence>
<dbReference type="Proteomes" id="UP000695022">
    <property type="component" value="Unplaced"/>
</dbReference>
<dbReference type="GeneID" id="106818620"/>
<protein>
    <submittedName>
        <fullName evidence="3">Uncharacterized protein LOC106818620</fullName>
    </submittedName>
</protein>
<reference evidence="3" key="1">
    <citation type="submission" date="2025-08" db="UniProtKB">
        <authorList>
            <consortium name="RefSeq"/>
        </authorList>
    </citation>
    <scope>IDENTIFICATION</scope>
</reference>
<gene>
    <name evidence="3" type="primary">LOC106818620</name>
</gene>
<sequence>MSDNDECDLDMLSALMDEDSSNDGTATASARDEAKLQHADDNKEADAAEDEIDEDTLAELFADSDYEDDLTAPPVEKSSNQKSSCTPNTENVGNGISDPLQPCSTASPAAAAPEKFANVFDRMAADVEGAKTTSAGESSEDKSKQDLERELKMMREKMERMQQQLMQVQGSPPAAQGTSSLAHQGTPSLAHQGTTSLAHQGTTSLAHQGTTSLAHQGTRSLAHQGTTSLAHQGTRSLAHQGNSSLASQGTTTLTLKSPSADPSKRAAPVYTEVAENPFFPSKSPQQTPQRRRSKARGEKVAPPSGKTSRQETQGSSLVHTGESDEEMDEYGGGVVREELEGPSPEQQWGKNKPRVAHPASLSDEVIPRSKPATWKTPVNVISSNRKFLGGSTFVKEGSNQVVCQ</sequence>
<feature type="compositionally biased region" description="Polar residues" evidence="1">
    <location>
        <begin position="305"/>
        <end position="318"/>
    </location>
</feature>
<feature type="compositionally biased region" description="Polar residues" evidence="1">
    <location>
        <begin position="77"/>
        <end position="94"/>
    </location>
</feature>
<feature type="compositionally biased region" description="Acidic residues" evidence="1">
    <location>
        <begin position="47"/>
        <end position="70"/>
    </location>
</feature>
<accession>A0ABM1F2X6</accession>
<evidence type="ECO:0000313" key="2">
    <source>
        <dbReference type="Proteomes" id="UP000695022"/>
    </source>
</evidence>
<feature type="region of interest" description="Disordered" evidence="1">
    <location>
        <begin position="128"/>
        <end position="368"/>
    </location>
</feature>
<feature type="region of interest" description="Disordered" evidence="1">
    <location>
        <begin position="1"/>
        <end position="109"/>
    </location>
</feature>
<name>A0ABM1F2X6_PRICU</name>
<keyword evidence="2" id="KW-1185">Reference proteome</keyword>
<proteinExistence type="predicted"/>
<feature type="compositionally biased region" description="Basic and acidic residues" evidence="1">
    <location>
        <begin position="30"/>
        <end position="46"/>
    </location>
</feature>
<feature type="compositionally biased region" description="Basic and acidic residues" evidence="1">
    <location>
        <begin position="139"/>
        <end position="160"/>
    </location>
</feature>
<feature type="compositionally biased region" description="Polar residues" evidence="1">
    <location>
        <begin position="176"/>
        <end position="257"/>
    </location>
</feature>
<evidence type="ECO:0000313" key="3">
    <source>
        <dbReference type="RefSeq" id="XP_014678797.1"/>
    </source>
</evidence>
<organism evidence="2 3">
    <name type="scientific">Priapulus caudatus</name>
    <name type="common">Priapulid worm</name>
    <dbReference type="NCBI Taxonomy" id="37621"/>
    <lineage>
        <taxon>Eukaryota</taxon>
        <taxon>Metazoa</taxon>
        <taxon>Ecdysozoa</taxon>
        <taxon>Scalidophora</taxon>
        <taxon>Priapulida</taxon>
        <taxon>Priapulimorpha</taxon>
        <taxon>Priapulimorphida</taxon>
        <taxon>Priapulidae</taxon>
        <taxon>Priapulus</taxon>
    </lineage>
</organism>